<feature type="transmembrane region" description="Helical" evidence="2">
    <location>
        <begin position="47"/>
        <end position="71"/>
    </location>
</feature>
<sequence>MEDKIIIQSRHKWLVYPSILAAALLLFAMCTKLFWELIGLFLIDSGGARLGIMLVGTSITILTFGFCAIWFMRSVKVYSDRIEVKYLLHPKWNYQIMLKDVDCFCVETKQVETEKSYYQYSRIYLLTGRKLWLYISGGEGSNSDEMFSVLTDHFGIPQRKGTIKLSWKEEEVVKHGGYISLDDISDEELEAMAAQRKQRPQPRSDFEMPRSTRWKYFFIEYGVILFIAVFVAIFYFGWVVSRAVKENNTETLSYIDAKTDLSSKLYYIVDSIDVDSTGILCLTLQISYSRNNLKYWAFPIKGRDNVWIAVTVNDCQDVKSLEDYESTYCLKALRKIHSYKVVTYEEEYRKIIEEIAKSSGVKIDENFILLCPDRMLRTGRVSYFAALDTRKRSKHAEEEVFRLMKDAAEEVPAAQYQLGWMYESGLGVVADTAEAICMYTKAAVQNQDAKAKIDAMNQMSYLYARRRQYEKALAVIDSAIAVSPYEANLYDSKGEHLYRSGDKEGAEVMWKRVMELDPQFTEKHDSELYRLLHGK</sequence>
<feature type="repeat" description="TPR" evidence="1">
    <location>
        <begin position="487"/>
        <end position="520"/>
    </location>
</feature>
<protein>
    <submittedName>
        <fullName evidence="3">SEL1-like repeat protein</fullName>
    </submittedName>
</protein>
<name>A0ABX2AXH3_9BACT</name>
<feature type="repeat" description="TPR" evidence="1">
    <location>
        <begin position="453"/>
        <end position="486"/>
    </location>
</feature>
<dbReference type="InterPro" id="IPR011990">
    <property type="entry name" value="TPR-like_helical_dom_sf"/>
</dbReference>
<organism evidence="3 4">
    <name type="scientific">Xylanibacter rodentium</name>
    <dbReference type="NCBI Taxonomy" id="2736289"/>
    <lineage>
        <taxon>Bacteria</taxon>
        <taxon>Pseudomonadati</taxon>
        <taxon>Bacteroidota</taxon>
        <taxon>Bacteroidia</taxon>
        <taxon>Bacteroidales</taxon>
        <taxon>Prevotellaceae</taxon>
        <taxon>Xylanibacter</taxon>
    </lineage>
</organism>
<dbReference type="InterPro" id="IPR019734">
    <property type="entry name" value="TPR_rpt"/>
</dbReference>
<evidence type="ECO:0000313" key="3">
    <source>
        <dbReference type="EMBL" id="NPE14618.1"/>
    </source>
</evidence>
<keyword evidence="4" id="KW-1185">Reference proteome</keyword>
<evidence type="ECO:0000256" key="2">
    <source>
        <dbReference type="SAM" id="Phobius"/>
    </source>
</evidence>
<dbReference type="Proteomes" id="UP001193734">
    <property type="component" value="Unassembled WGS sequence"/>
</dbReference>
<feature type="transmembrane region" description="Helical" evidence="2">
    <location>
        <begin position="13"/>
        <end position="35"/>
    </location>
</feature>
<dbReference type="InterPro" id="IPR006597">
    <property type="entry name" value="Sel1-like"/>
</dbReference>
<evidence type="ECO:0000313" key="4">
    <source>
        <dbReference type="Proteomes" id="UP001193734"/>
    </source>
</evidence>
<dbReference type="RefSeq" id="WP_172177814.1">
    <property type="nucleotide sequence ID" value="NZ_CASGKU010000039.1"/>
</dbReference>
<keyword evidence="2" id="KW-0472">Membrane</keyword>
<dbReference type="SUPFAM" id="SSF81901">
    <property type="entry name" value="HCP-like"/>
    <property type="match status" value="1"/>
</dbReference>
<dbReference type="PROSITE" id="PS50005">
    <property type="entry name" value="TPR"/>
    <property type="match status" value="2"/>
</dbReference>
<proteinExistence type="predicted"/>
<gene>
    <name evidence="3" type="ORF">HPS55_09855</name>
</gene>
<keyword evidence="1" id="KW-0802">TPR repeat</keyword>
<reference evidence="3 4" key="1">
    <citation type="submission" date="2020-05" db="EMBL/GenBank/DDBJ databases">
        <title>Distinct polysaccharide utilization as determinants for interspecies competition between intestinal Prevotella spp.</title>
        <authorList>
            <person name="Galvez E.J.C."/>
            <person name="Iljazovic A."/>
            <person name="Strowig T."/>
        </authorList>
    </citation>
    <scope>NUCLEOTIDE SEQUENCE [LARGE SCALE GENOMIC DNA]</scope>
    <source>
        <strain evidence="3 4">PROD</strain>
    </source>
</reference>
<evidence type="ECO:0000256" key="1">
    <source>
        <dbReference type="PROSITE-ProRule" id="PRU00339"/>
    </source>
</evidence>
<feature type="transmembrane region" description="Helical" evidence="2">
    <location>
        <begin position="218"/>
        <end position="238"/>
    </location>
</feature>
<dbReference type="SMART" id="SM00671">
    <property type="entry name" value="SEL1"/>
    <property type="match status" value="1"/>
</dbReference>
<dbReference type="Gene3D" id="1.25.40.10">
    <property type="entry name" value="Tetratricopeptide repeat domain"/>
    <property type="match status" value="1"/>
</dbReference>
<accession>A0ABX2AXH3</accession>
<keyword evidence="2" id="KW-1133">Transmembrane helix</keyword>
<keyword evidence="2" id="KW-0812">Transmembrane</keyword>
<comment type="caution">
    <text evidence="3">The sequence shown here is derived from an EMBL/GenBank/DDBJ whole genome shotgun (WGS) entry which is preliminary data.</text>
</comment>
<dbReference type="SMART" id="SM00028">
    <property type="entry name" value="TPR"/>
    <property type="match status" value="2"/>
</dbReference>
<dbReference type="GeneID" id="82158067"/>
<dbReference type="EMBL" id="JABKKE010000016">
    <property type="protein sequence ID" value="NPE14618.1"/>
    <property type="molecule type" value="Genomic_DNA"/>
</dbReference>